<dbReference type="Pfam" id="PF00990">
    <property type="entry name" value="GGDEF"/>
    <property type="match status" value="1"/>
</dbReference>
<dbReference type="PANTHER" id="PTHR44757:SF2">
    <property type="entry name" value="BIOFILM ARCHITECTURE MAINTENANCE PROTEIN MBAA"/>
    <property type="match status" value="1"/>
</dbReference>
<accession>A0A173GZS1</accession>
<dbReference type="EMBL" id="CP011807">
    <property type="protein sequence ID" value="ANI21685.1"/>
    <property type="molecule type" value="Genomic_DNA"/>
</dbReference>
<dbReference type="Gene3D" id="3.30.450.20">
    <property type="entry name" value="PAS domain"/>
    <property type="match status" value="2"/>
</dbReference>
<dbReference type="Pfam" id="PF08448">
    <property type="entry name" value="PAS_4"/>
    <property type="match status" value="1"/>
</dbReference>
<feature type="compositionally biased region" description="Low complexity" evidence="1">
    <location>
        <begin position="668"/>
        <end position="677"/>
    </location>
</feature>
<keyword evidence="6" id="KW-1185">Reference proteome</keyword>
<dbReference type="SUPFAM" id="SSF55073">
    <property type="entry name" value="Nucleotide cyclase"/>
    <property type="match status" value="1"/>
</dbReference>
<dbReference type="PROSITE" id="PS50885">
    <property type="entry name" value="HAMP"/>
    <property type="match status" value="1"/>
</dbReference>
<dbReference type="InterPro" id="IPR013656">
    <property type="entry name" value="PAS_4"/>
</dbReference>
<dbReference type="CDD" id="cd01949">
    <property type="entry name" value="GGDEF"/>
    <property type="match status" value="1"/>
</dbReference>
<dbReference type="CDD" id="cd06225">
    <property type="entry name" value="HAMP"/>
    <property type="match status" value="1"/>
</dbReference>
<evidence type="ECO:0000259" key="4">
    <source>
        <dbReference type="PROSITE" id="PS50887"/>
    </source>
</evidence>
<dbReference type="KEGG" id="pfg:AB870_19730"/>
<dbReference type="Gene3D" id="6.10.340.10">
    <property type="match status" value="1"/>
</dbReference>
<dbReference type="Proteomes" id="UP000035651">
    <property type="component" value="Chromosome"/>
</dbReference>
<evidence type="ECO:0000313" key="6">
    <source>
        <dbReference type="Proteomes" id="UP000035651"/>
    </source>
</evidence>
<dbReference type="InterPro" id="IPR043128">
    <property type="entry name" value="Rev_trsase/Diguanyl_cyclase"/>
</dbReference>
<sequence length="723" mass="78003">MVKSLKGRVAAATALVSMILIVGLAVGIEFFVYGELRSSMQAQLDTHVKLAADQLDDKLRSKFLVLHRMAGNIGDPNAMTGAQFDAFTKLSVSTPQTFNTIFVAAPDGRMLYDSTFPDTPLNIADRDYFRQVLAGAPQAASSVIAGKITRSPGVVLAVPVTNRQGRVIAVVGGAVNLLRQNFIVDLASNRVGETGRYCLITNESPPRYVIQADVTKILTTVGPSQTLCGVRDAGSNDLVRMLPLVARAPMATTGWFVVAVLPGAEAFSPISRVRRQVAVLAIAAIAIAALVMWWVARRLLRPLDTLRDLVERSAGDMRAVQSLPVQRADEIGALANSFRSMMEQLGDRTEALEMSREAARANARRMQEVADRVPYLVAFLDGDERFAFVNRACEVRMRRPRERILGATARELLGPSLYREFAPHLARALAGEAATFVWDFGEDAAYRCFEVSYQPEWATYNVLAGVHVFVRDITVERSNERRWRRESHTDHLTGLLNRKGFDQALSGAVRRAREGAGAQALLFVDLDRFKLVNDTWGHALGDELLRCLAKRLIASVREGDVIARFGGDEFAVIMRDIQDLLDVERAAMAILDAASRPMMLSVGEVCVGACVGVAIVAGGEDKTSDMLFEAADRALYDAKHGGRGRFVLSNGNGNGSGNGSGNVTPSGDADSVDASVDTGFDALDDSAGDLTGNSTGDAAVDPVADTPQDAAVHAAGRHAGCRR</sequence>
<protein>
    <recommendedName>
        <fullName evidence="7">Diguanylate cyclase</fullName>
    </recommendedName>
</protein>
<dbReference type="SMART" id="SM00304">
    <property type="entry name" value="HAMP"/>
    <property type="match status" value="1"/>
</dbReference>
<feature type="transmembrane region" description="Helical" evidence="2">
    <location>
        <begin position="12"/>
        <end position="33"/>
    </location>
</feature>
<reference evidence="5" key="1">
    <citation type="submission" date="2016-06" db="EMBL/GenBank/DDBJ databases">
        <title>Complete Genome Sequence of Pandoraea faecigallinarum DSM-23572.</title>
        <authorList>
            <person name="Yong D."/>
            <person name="Ee R."/>
            <person name="Lim Y.-L."/>
            <person name="Yin W.-F."/>
            <person name="Chan K.-G."/>
        </authorList>
    </citation>
    <scope>NUCLEOTIDE SEQUENCE</scope>
    <source>
        <strain evidence="5">DSM 23572</strain>
    </source>
</reference>
<name>A0A173GZS1_9BURK</name>
<dbReference type="GO" id="GO:0007165">
    <property type="term" value="P:signal transduction"/>
    <property type="evidence" value="ECO:0007669"/>
    <property type="project" value="InterPro"/>
</dbReference>
<feature type="domain" description="HAMP" evidence="3">
    <location>
        <begin position="297"/>
        <end position="350"/>
    </location>
</feature>
<dbReference type="CDD" id="cd12914">
    <property type="entry name" value="PDC1_DGC_like"/>
    <property type="match status" value="1"/>
</dbReference>
<dbReference type="SUPFAM" id="SSF158472">
    <property type="entry name" value="HAMP domain-like"/>
    <property type="match status" value="1"/>
</dbReference>
<keyword evidence="2" id="KW-0472">Membrane</keyword>
<dbReference type="GO" id="GO:0016020">
    <property type="term" value="C:membrane"/>
    <property type="evidence" value="ECO:0007669"/>
    <property type="project" value="InterPro"/>
</dbReference>
<dbReference type="PANTHER" id="PTHR44757">
    <property type="entry name" value="DIGUANYLATE CYCLASE DGCP"/>
    <property type="match status" value="1"/>
</dbReference>
<dbReference type="InterPro" id="IPR052155">
    <property type="entry name" value="Biofilm_reg_signaling"/>
</dbReference>
<dbReference type="STRING" id="656179.AB870_19730"/>
<evidence type="ECO:0000313" key="5">
    <source>
        <dbReference type="EMBL" id="ANI21685.1"/>
    </source>
</evidence>
<evidence type="ECO:0000256" key="2">
    <source>
        <dbReference type="SAM" id="Phobius"/>
    </source>
</evidence>
<dbReference type="InterPro" id="IPR029787">
    <property type="entry name" value="Nucleotide_cyclase"/>
</dbReference>
<keyword evidence="2" id="KW-1133">Transmembrane helix</keyword>
<gene>
    <name evidence="5" type="ORF">AB870_19730</name>
</gene>
<feature type="region of interest" description="Disordered" evidence="1">
    <location>
        <begin position="647"/>
        <end position="678"/>
    </location>
</feature>
<evidence type="ECO:0000259" key="3">
    <source>
        <dbReference type="PROSITE" id="PS50885"/>
    </source>
</evidence>
<dbReference type="SMART" id="SM00267">
    <property type="entry name" value="GGDEF"/>
    <property type="match status" value="1"/>
</dbReference>
<dbReference type="SUPFAM" id="SSF55785">
    <property type="entry name" value="PYP-like sensor domain (PAS domain)"/>
    <property type="match status" value="1"/>
</dbReference>
<dbReference type="AlphaFoldDB" id="A0A173GZS1"/>
<keyword evidence="2" id="KW-0812">Transmembrane</keyword>
<dbReference type="PROSITE" id="PS50887">
    <property type="entry name" value="GGDEF"/>
    <property type="match status" value="1"/>
</dbReference>
<dbReference type="OrthoDB" id="8929028at2"/>
<proteinExistence type="predicted"/>
<organism evidence="5 6">
    <name type="scientific">Pandoraea faecigallinarum</name>
    <dbReference type="NCBI Taxonomy" id="656179"/>
    <lineage>
        <taxon>Bacteria</taxon>
        <taxon>Pseudomonadati</taxon>
        <taxon>Pseudomonadota</taxon>
        <taxon>Betaproteobacteria</taxon>
        <taxon>Burkholderiales</taxon>
        <taxon>Burkholderiaceae</taxon>
        <taxon>Pandoraea</taxon>
    </lineage>
</organism>
<dbReference type="Gene3D" id="3.30.70.270">
    <property type="match status" value="1"/>
</dbReference>
<dbReference type="InterPro" id="IPR003660">
    <property type="entry name" value="HAMP_dom"/>
</dbReference>
<dbReference type="InterPro" id="IPR000160">
    <property type="entry name" value="GGDEF_dom"/>
</dbReference>
<feature type="transmembrane region" description="Helical" evidence="2">
    <location>
        <begin position="277"/>
        <end position="296"/>
    </location>
</feature>
<dbReference type="RefSeq" id="WP_053059627.1">
    <property type="nucleotide sequence ID" value="NZ_CP011807.3"/>
</dbReference>
<dbReference type="NCBIfam" id="TIGR00254">
    <property type="entry name" value="GGDEF"/>
    <property type="match status" value="1"/>
</dbReference>
<evidence type="ECO:0000256" key="1">
    <source>
        <dbReference type="SAM" id="MobiDB-lite"/>
    </source>
</evidence>
<dbReference type="Pfam" id="PF00672">
    <property type="entry name" value="HAMP"/>
    <property type="match status" value="1"/>
</dbReference>
<dbReference type="InterPro" id="IPR035965">
    <property type="entry name" value="PAS-like_dom_sf"/>
</dbReference>
<feature type="domain" description="GGDEF" evidence="4">
    <location>
        <begin position="517"/>
        <end position="651"/>
    </location>
</feature>
<evidence type="ECO:0008006" key="7">
    <source>
        <dbReference type="Google" id="ProtNLM"/>
    </source>
</evidence>